<protein>
    <submittedName>
        <fullName evidence="1">7210_t:CDS:1</fullName>
    </submittedName>
</protein>
<name>A0A9N9NDS1_9GLOM</name>
<gene>
    <name evidence="1" type="ORF">FCALED_LOCUS14613</name>
</gene>
<dbReference type="Pfam" id="PF03142">
    <property type="entry name" value="Chitin_synth_2"/>
    <property type="match status" value="1"/>
</dbReference>
<evidence type="ECO:0000313" key="1">
    <source>
        <dbReference type="EMBL" id="CAG8725134.1"/>
    </source>
</evidence>
<reference evidence="1" key="1">
    <citation type="submission" date="2021-06" db="EMBL/GenBank/DDBJ databases">
        <authorList>
            <person name="Kallberg Y."/>
            <person name="Tangrot J."/>
            <person name="Rosling A."/>
        </authorList>
    </citation>
    <scope>NUCLEOTIDE SEQUENCE</scope>
    <source>
        <strain evidence="1">UK204</strain>
    </source>
</reference>
<comment type="caution">
    <text evidence="1">The sequence shown here is derived from an EMBL/GenBank/DDBJ whole genome shotgun (WGS) entry which is preliminary data.</text>
</comment>
<organism evidence="1 2">
    <name type="scientific">Funneliformis caledonium</name>
    <dbReference type="NCBI Taxonomy" id="1117310"/>
    <lineage>
        <taxon>Eukaryota</taxon>
        <taxon>Fungi</taxon>
        <taxon>Fungi incertae sedis</taxon>
        <taxon>Mucoromycota</taxon>
        <taxon>Glomeromycotina</taxon>
        <taxon>Glomeromycetes</taxon>
        <taxon>Glomerales</taxon>
        <taxon>Glomeraceae</taxon>
        <taxon>Funneliformis</taxon>
    </lineage>
</organism>
<sequence>MDYSDKHKLLMVIANGDITGSDNDKITPKIYENLIELFNYLVLSLRYHKFYLAIGEKRKGLKASNRGK</sequence>
<evidence type="ECO:0000313" key="2">
    <source>
        <dbReference type="Proteomes" id="UP000789570"/>
    </source>
</evidence>
<proteinExistence type="predicted"/>
<dbReference type="Proteomes" id="UP000789570">
    <property type="component" value="Unassembled WGS sequence"/>
</dbReference>
<dbReference type="EMBL" id="CAJVPQ010010998">
    <property type="protein sequence ID" value="CAG8725134.1"/>
    <property type="molecule type" value="Genomic_DNA"/>
</dbReference>
<accession>A0A9N9NDS1</accession>
<dbReference type="AlphaFoldDB" id="A0A9N9NDS1"/>
<keyword evidence="2" id="KW-1185">Reference proteome</keyword>